<evidence type="ECO:0000313" key="3">
    <source>
        <dbReference type="Proteomes" id="UP000266841"/>
    </source>
</evidence>
<feature type="compositionally biased region" description="Low complexity" evidence="1">
    <location>
        <begin position="45"/>
        <end position="68"/>
    </location>
</feature>
<sequence>PTFNPTGDTEPTERKPTRQPTTRPEGWDISRDDGNGDDSEDEVISVPSPAAPAGSSAPSPAAPADTSVPSLAAPAVTAVPAPTAPADVPTTPQTNNPSYIISDNVVQLIDATSLQGVVTDGFESGKLDGRFPWSTTESYPWTVSSDGARSGTYSAASPVDLPPGSKSELHLGINTPQGGALYYDVKADVMFPWSGFYINLDGTSKKGYTFPMDWGRRGSISIPPGEHGVTFQVMAFDVEGPAESSSSGVVRIDDVSFYPTILEDFEGGRIRAKNAEFAGVPWSLDATSGGADGSSTCLKSPALFGSNSSSKFKITVEVPPMGGDLAFEYRSTVQMPKDKFMVKINHTVSKMVSSPTSRWESFERGLPPGTSTVEFEYATMTGGEGSVWLDNIRITPRARE</sequence>
<organism evidence="2 3">
    <name type="scientific">Thalassiosira oceanica</name>
    <name type="common">Marine diatom</name>
    <dbReference type="NCBI Taxonomy" id="159749"/>
    <lineage>
        <taxon>Eukaryota</taxon>
        <taxon>Sar</taxon>
        <taxon>Stramenopiles</taxon>
        <taxon>Ochrophyta</taxon>
        <taxon>Bacillariophyta</taxon>
        <taxon>Coscinodiscophyceae</taxon>
        <taxon>Thalassiosirophycidae</taxon>
        <taxon>Thalassiosirales</taxon>
        <taxon>Thalassiosiraceae</taxon>
        <taxon>Thalassiosira</taxon>
    </lineage>
</organism>
<comment type="caution">
    <text evidence="2">The sequence shown here is derived from an EMBL/GenBank/DDBJ whole genome shotgun (WGS) entry which is preliminary data.</text>
</comment>
<gene>
    <name evidence="2" type="ORF">THAOC_21299</name>
</gene>
<accession>K0SC97</accession>
<proteinExistence type="predicted"/>
<dbReference type="EMBL" id="AGNL01024883">
    <property type="protein sequence ID" value="EJK58566.1"/>
    <property type="molecule type" value="Genomic_DNA"/>
</dbReference>
<feature type="region of interest" description="Disordered" evidence="1">
    <location>
        <begin position="1"/>
        <end position="68"/>
    </location>
</feature>
<protein>
    <submittedName>
        <fullName evidence="2">Uncharacterized protein</fullName>
    </submittedName>
</protein>
<name>K0SC97_THAOC</name>
<reference evidence="2 3" key="1">
    <citation type="journal article" date="2012" name="Genome Biol.">
        <title>Genome and low-iron response of an oceanic diatom adapted to chronic iron limitation.</title>
        <authorList>
            <person name="Lommer M."/>
            <person name="Specht M."/>
            <person name="Roy A.S."/>
            <person name="Kraemer L."/>
            <person name="Andreson R."/>
            <person name="Gutowska M.A."/>
            <person name="Wolf J."/>
            <person name="Bergner S.V."/>
            <person name="Schilhabel M.B."/>
            <person name="Klostermeier U.C."/>
            <person name="Beiko R.G."/>
            <person name="Rosenstiel P."/>
            <person name="Hippler M."/>
            <person name="Laroche J."/>
        </authorList>
    </citation>
    <scope>NUCLEOTIDE SEQUENCE [LARGE SCALE GENOMIC DNA]</scope>
    <source>
        <strain evidence="2 3">CCMP1005</strain>
    </source>
</reference>
<dbReference type="OrthoDB" id="56047at2759"/>
<dbReference type="AlphaFoldDB" id="K0SC97"/>
<evidence type="ECO:0000256" key="1">
    <source>
        <dbReference type="SAM" id="MobiDB-lite"/>
    </source>
</evidence>
<keyword evidence="3" id="KW-1185">Reference proteome</keyword>
<evidence type="ECO:0000313" key="2">
    <source>
        <dbReference type="EMBL" id="EJK58566.1"/>
    </source>
</evidence>
<dbReference type="Proteomes" id="UP000266841">
    <property type="component" value="Unassembled WGS sequence"/>
</dbReference>
<feature type="compositionally biased region" description="Basic and acidic residues" evidence="1">
    <location>
        <begin position="25"/>
        <end position="34"/>
    </location>
</feature>
<dbReference type="OMA" id="FQIFIND"/>
<feature type="non-terminal residue" evidence="2">
    <location>
        <position position="1"/>
    </location>
</feature>